<organism evidence="3 4">
    <name type="scientific">Tribonema minus</name>
    <dbReference type="NCBI Taxonomy" id="303371"/>
    <lineage>
        <taxon>Eukaryota</taxon>
        <taxon>Sar</taxon>
        <taxon>Stramenopiles</taxon>
        <taxon>Ochrophyta</taxon>
        <taxon>PX clade</taxon>
        <taxon>Xanthophyceae</taxon>
        <taxon>Tribonematales</taxon>
        <taxon>Tribonemataceae</taxon>
        <taxon>Tribonema</taxon>
    </lineage>
</organism>
<dbReference type="AlphaFoldDB" id="A0A835ZA45"/>
<feature type="compositionally biased region" description="Basic residues" evidence="2">
    <location>
        <begin position="296"/>
        <end position="306"/>
    </location>
</feature>
<accession>A0A835ZA45</accession>
<sequence length="306" mass="35394">MDETRALLDQLMGRERDVPLDKRTNRKRHFTDDDVCKFHLVGLCPYALFNNTKSDLGEHPNGEEDNDDMKEMYEARPLEERERYGYERQLLRCLEELVAGVDRKVERNRERCNLENSGSGIPEDALQELLKLEVGIKEKTEESEKLAEDGEIDEAQARLEEVASMQQKKNSIEKQYTSIKTVKRNIVCEVSGNIMSSADNEERIMCHFQGKQYLGWKACREKVKELREKFSGGARRRDSPLRSRNGGSGGGGIYGPSENGGSGPPRGDSRDRSRGDRHRNRSRDRDRQRDRSRDKDRRRRSRSDSR</sequence>
<dbReference type="Pfam" id="PF03194">
    <property type="entry name" value="LUC7"/>
    <property type="match status" value="1"/>
</dbReference>
<feature type="non-terminal residue" evidence="3">
    <location>
        <position position="1"/>
    </location>
</feature>
<feature type="region of interest" description="Disordered" evidence="2">
    <location>
        <begin position="230"/>
        <end position="306"/>
    </location>
</feature>
<dbReference type="InterPro" id="IPR004882">
    <property type="entry name" value="Luc7-rel"/>
</dbReference>
<feature type="compositionally biased region" description="Gly residues" evidence="2">
    <location>
        <begin position="246"/>
        <end position="264"/>
    </location>
</feature>
<proteinExistence type="inferred from homology"/>
<dbReference type="GO" id="GO:0005685">
    <property type="term" value="C:U1 snRNP"/>
    <property type="evidence" value="ECO:0007669"/>
    <property type="project" value="InterPro"/>
</dbReference>
<dbReference type="GO" id="GO:0006376">
    <property type="term" value="P:mRNA splice site recognition"/>
    <property type="evidence" value="ECO:0007669"/>
    <property type="project" value="InterPro"/>
</dbReference>
<dbReference type="EMBL" id="JAFCMP010000066">
    <property type="protein sequence ID" value="KAG5188699.1"/>
    <property type="molecule type" value="Genomic_DNA"/>
</dbReference>
<evidence type="ECO:0000313" key="3">
    <source>
        <dbReference type="EMBL" id="KAG5188699.1"/>
    </source>
</evidence>
<dbReference type="Proteomes" id="UP000664859">
    <property type="component" value="Unassembled WGS sequence"/>
</dbReference>
<dbReference type="PANTHER" id="PTHR12375">
    <property type="entry name" value="RNA-BINDING PROTEIN LUC7-RELATED"/>
    <property type="match status" value="1"/>
</dbReference>
<gene>
    <name evidence="3" type="ORF">JKP88DRAFT_25649</name>
</gene>
<dbReference type="OrthoDB" id="153872at2759"/>
<protein>
    <submittedName>
        <fullName evidence="3">Uncharacterized protein</fullName>
    </submittedName>
</protein>
<keyword evidence="4" id="KW-1185">Reference proteome</keyword>
<evidence type="ECO:0000313" key="4">
    <source>
        <dbReference type="Proteomes" id="UP000664859"/>
    </source>
</evidence>
<dbReference type="GO" id="GO:0003729">
    <property type="term" value="F:mRNA binding"/>
    <property type="evidence" value="ECO:0007669"/>
    <property type="project" value="InterPro"/>
</dbReference>
<evidence type="ECO:0000256" key="1">
    <source>
        <dbReference type="ARBA" id="ARBA00005655"/>
    </source>
</evidence>
<name>A0A835ZA45_9STRA</name>
<feature type="compositionally biased region" description="Basic and acidic residues" evidence="2">
    <location>
        <begin position="230"/>
        <end position="241"/>
    </location>
</feature>
<comment type="caution">
    <text evidence="3">The sequence shown here is derived from an EMBL/GenBank/DDBJ whole genome shotgun (WGS) entry which is preliminary data.</text>
</comment>
<feature type="compositionally biased region" description="Basic and acidic residues" evidence="2">
    <location>
        <begin position="283"/>
        <end position="295"/>
    </location>
</feature>
<evidence type="ECO:0000256" key="2">
    <source>
        <dbReference type="SAM" id="MobiDB-lite"/>
    </source>
</evidence>
<comment type="similarity">
    <text evidence="1">Belongs to the Luc7 family.</text>
</comment>
<reference evidence="3" key="1">
    <citation type="submission" date="2021-02" db="EMBL/GenBank/DDBJ databases">
        <title>First Annotated Genome of the Yellow-green Alga Tribonema minus.</title>
        <authorList>
            <person name="Mahan K.M."/>
        </authorList>
    </citation>
    <scope>NUCLEOTIDE SEQUENCE</scope>
    <source>
        <strain evidence="3">UTEX B ZZ1240</strain>
    </source>
</reference>